<reference evidence="2 3" key="1">
    <citation type="journal article" date="2015" name="Genome Biol. Evol.">
        <title>Comparative Genomics of a Bacterivorous Green Alga Reveals Evolutionary Causalities and Consequences of Phago-Mixotrophic Mode of Nutrition.</title>
        <authorList>
            <person name="Burns J.A."/>
            <person name="Paasch A."/>
            <person name="Narechania A."/>
            <person name="Kim E."/>
        </authorList>
    </citation>
    <scope>NUCLEOTIDE SEQUENCE [LARGE SCALE GENOMIC DNA]</scope>
    <source>
        <strain evidence="2 3">PLY_AMNH</strain>
    </source>
</reference>
<name>A0AAE0GBB9_9CHLO</name>
<protein>
    <submittedName>
        <fullName evidence="2">Uncharacterized protein</fullName>
    </submittedName>
</protein>
<feature type="region of interest" description="Disordered" evidence="1">
    <location>
        <begin position="1"/>
        <end position="59"/>
    </location>
</feature>
<comment type="caution">
    <text evidence="2">The sequence shown here is derived from an EMBL/GenBank/DDBJ whole genome shotgun (WGS) entry which is preliminary data.</text>
</comment>
<organism evidence="2 3">
    <name type="scientific">Cymbomonas tetramitiformis</name>
    <dbReference type="NCBI Taxonomy" id="36881"/>
    <lineage>
        <taxon>Eukaryota</taxon>
        <taxon>Viridiplantae</taxon>
        <taxon>Chlorophyta</taxon>
        <taxon>Pyramimonadophyceae</taxon>
        <taxon>Pyramimonadales</taxon>
        <taxon>Pyramimonadaceae</taxon>
        <taxon>Cymbomonas</taxon>
    </lineage>
</organism>
<dbReference type="EMBL" id="LGRX02007542">
    <property type="protein sequence ID" value="KAK3274748.1"/>
    <property type="molecule type" value="Genomic_DNA"/>
</dbReference>
<dbReference type="AlphaFoldDB" id="A0AAE0GBB9"/>
<evidence type="ECO:0000313" key="3">
    <source>
        <dbReference type="Proteomes" id="UP001190700"/>
    </source>
</evidence>
<proteinExistence type="predicted"/>
<dbReference type="Proteomes" id="UP001190700">
    <property type="component" value="Unassembled WGS sequence"/>
</dbReference>
<gene>
    <name evidence="2" type="ORF">CYMTET_17084</name>
</gene>
<sequence>MRAIEERPESFQTPRTPKDLRLLQQDSPRLSEFHSRSTWEPSNAFHGQPPHHTARPLQDVRRVADTNWLTDN</sequence>
<evidence type="ECO:0000313" key="2">
    <source>
        <dbReference type="EMBL" id="KAK3274748.1"/>
    </source>
</evidence>
<accession>A0AAE0GBB9</accession>
<keyword evidence="3" id="KW-1185">Reference proteome</keyword>
<evidence type="ECO:0000256" key="1">
    <source>
        <dbReference type="SAM" id="MobiDB-lite"/>
    </source>
</evidence>